<gene>
    <name evidence="2" type="ORF">A2746_00410</name>
</gene>
<dbReference type="Proteomes" id="UP000177419">
    <property type="component" value="Unassembled WGS sequence"/>
</dbReference>
<dbReference type="AlphaFoldDB" id="A0A1F8EZL5"/>
<feature type="transmembrane region" description="Helical" evidence="1">
    <location>
        <begin position="12"/>
        <end position="29"/>
    </location>
</feature>
<feature type="transmembrane region" description="Helical" evidence="1">
    <location>
        <begin position="127"/>
        <end position="148"/>
    </location>
</feature>
<protein>
    <submittedName>
        <fullName evidence="2">Uncharacterized protein</fullName>
    </submittedName>
</protein>
<evidence type="ECO:0000313" key="3">
    <source>
        <dbReference type="Proteomes" id="UP000177419"/>
    </source>
</evidence>
<comment type="caution">
    <text evidence="2">The sequence shown here is derived from an EMBL/GenBank/DDBJ whole genome shotgun (WGS) entry which is preliminary data.</text>
</comment>
<dbReference type="EMBL" id="MGJJ01000003">
    <property type="protein sequence ID" value="OGN05898.1"/>
    <property type="molecule type" value="Genomic_DNA"/>
</dbReference>
<feature type="transmembrane region" description="Helical" evidence="1">
    <location>
        <begin position="79"/>
        <end position="106"/>
    </location>
</feature>
<feature type="transmembrane region" description="Helical" evidence="1">
    <location>
        <begin position="223"/>
        <end position="249"/>
    </location>
</feature>
<name>A0A1F8EZL5_9BACT</name>
<dbReference type="STRING" id="1802669.A2746_00410"/>
<evidence type="ECO:0000256" key="1">
    <source>
        <dbReference type="SAM" id="Phobius"/>
    </source>
</evidence>
<keyword evidence="1" id="KW-0472">Membrane</keyword>
<organism evidence="2 3">
    <name type="scientific">Candidatus Yanofskybacteria bacterium RIFCSPHIGHO2_01_FULL_44_22</name>
    <dbReference type="NCBI Taxonomy" id="1802669"/>
    <lineage>
        <taxon>Bacteria</taxon>
        <taxon>Candidatus Yanofskyibacteriota</taxon>
    </lineage>
</organism>
<sequence length="269" mass="29269">MSKLYKFISWEAAIVILSLLFWGGFARLVGQLSAGFGGMPFSFEAVALPAVFFLSLASLLGLGILFFGTLFQTLSSGALAGAVFLLSSGFTDFNLAAVGILILCLLYSRLSVTSESRERIKINARIILSRGLTPIFIGLLVMVSFVIYENPGVQALEKANKIPPSGEKIVSSVITNFIGGQIEGNPREKQAIIKEITRQTMNQLNSLAAPYLKYAPPVLTASLFLIIWGVHEIFVWLSILIGSLLFFALKKAGFVKIEERDAKAETLIL</sequence>
<feature type="transmembrane region" description="Helical" evidence="1">
    <location>
        <begin position="41"/>
        <end position="67"/>
    </location>
</feature>
<reference evidence="2 3" key="1">
    <citation type="journal article" date="2016" name="Nat. Commun.">
        <title>Thousands of microbial genomes shed light on interconnected biogeochemical processes in an aquifer system.</title>
        <authorList>
            <person name="Anantharaman K."/>
            <person name="Brown C.T."/>
            <person name="Hug L.A."/>
            <person name="Sharon I."/>
            <person name="Castelle C.J."/>
            <person name="Probst A.J."/>
            <person name="Thomas B.C."/>
            <person name="Singh A."/>
            <person name="Wilkins M.J."/>
            <person name="Karaoz U."/>
            <person name="Brodie E.L."/>
            <person name="Williams K.H."/>
            <person name="Hubbard S.S."/>
            <person name="Banfield J.F."/>
        </authorList>
    </citation>
    <scope>NUCLEOTIDE SEQUENCE [LARGE SCALE GENOMIC DNA]</scope>
</reference>
<proteinExistence type="predicted"/>
<keyword evidence="1" id="KW-1133">Transmembrane helix</keyword>
<evidence type="ECO:0000313" key="2">
    <source>
        <dbReference type="EMBL" id="OGN05898.1"/>
    </source>
</evidence>
<accession>A0A1F8EZL5</accession>
<keyword evidence="1" id="KW-0812">Transmembrane</keyword>